<proteinExistence type="predicted"/>
<dbReference type="RefSeq" id="WP_102373772.1">
    <property type="nucleotide sequence ID" value="NZ_DBFADM010000035.1"/>
</dbReference>
<keyword evidence="2" id="KW-1185">Reference proteome</keyword>
<reference evidence="1 2" key="1">
    <citation type="submission" date="2024-04" db="EMBL/GenBank/DDBJ databases">
        <title>Human intestinal bacterial collection.</title>
        <authorList>
            <person name="Pauvert C."/>
            <person name="Hitch T.C.A."/>
            <person name="Clavel T."/>
        </authorList>
    </citation>
    <scope>NUCLEOTIDE SEQUENCE [LARGE SCALE GENOMIC DNA]</scope>
    <source>
        <strain evidence="1 2">CLA-KB-H42</strain>
    </source>
</reference>
<dbReference type="PANTHER" id="PTHR40266:SF2">
    <property type="entry name" value="TOXIN HIGB-1"/>
    <property type="match status" value="1"/>
</dbReference>
<dbReference type="Pfam" id="PF05015">
    <property type="entry name" value="HigB-like_toxin"/>
    <property type="match status" value="1"/>
</dbReference>
<name>A0ABV1JG42_9ACTN</name>
<dbReference type="SUPFAM" id="SSF143011">
    <property type="entry name" value="RelE-like"/>
    <property type="match status" value="1"/>
</dbReference>
<dbReference type="InterPro" id="IPR007711">
    <property type="entry name" value="HigB-1"/>
</dbReference>
<evidence type="ECO:0000313" key="1">
    <source>
        <dbReference type="EMBL" id="MEQ3364060.1"/>
    </source>
</evidence>
<evidence type="ECO:0000313" key="2">
    <source>
        <dbReference type="Proteomes" id="UP001487305"/>
    </source>
</evidence>
<sequence length="93" mass="11033">MIKTFADRETESLFCDGCARKLPRDIWSRALRKLDMIDNAYAVDDLRVPPGNRLHRLQGDRFGLYSISINDQWRICFSFREENAYDVEICDYH</sequence>
<comment type="caution">
    <text evidence="1">The sequence shown here is derived from an EMBL/GenBank/DDBJ whole genome shotgun (WGS) entry which is preliminary data.</text>
</comment>
<dbReference type="EMBL" id="JBBNOP010000015">
    <property type="protein sequence ID" value="MEQ3364060.1"/>
    <property type="molecule type" value="Genomic_DNA"/>
</dbReference>
<protein>
    <submittedName>
        <fullName evidence="1">Type II toxin-antitoxin system RelE/ParE family toxin</fullName>
    </submittedName>
</protein>
<dbReference type="Proteomes" id="UP001487305">
    <property type="component" value="Unassembled WGS sequence"/>
</dbReference>
<dbReference type="Gene3D" id="3.30.2310.20">
    <property type="entry name" value="RelE-like"/>
    <property type="match status" value="1"/>
</dbReference>
<dbReference type="PANTHER" id="PTHR40266">
    <property type="entry name" value="TOXIN HIGB-1"/>
    <property type="match status" value="1"/>
</dbReference>
<organism evidence="1 2">
    <name type="scientific">Raoultibacter massiliensis</name>
    <dbReference type="NCBI Taxonomy" id="1852371"/>
    <lineage>
        <taxon>Bacteria</taxon>
        <taxon>Bacillati</taxon>
        <taxon>Actinomycetota</taxon>
        <taxon>Coriobacteriia</taxon>
        <taxon>Eggerthellales</taxon>
        <taxon>Eggerthellaceae</taxon>
        <taxon>Raoultibacter</taxon>
    </lineage>
</organism>
<gene>
    <name evidence="1" type="ORF">AAA083_13840</name>
</gene>
<dbReference type="InterPro" id="IPR035093">
    <property type="entry name" value="RelE/ParE_toxin_dom_sf"/>
</dbReference>
<accession>A0ABV1JG42</accession>